<feature type="transmembrane region" description="Helical" evidence="9">
    <location>
        <begin position="20"/>
        <end position="40"/>
    </location>
</feature>
<name>A0A8J3E0F1_9HYPH</name>
<dbReference type="PANTHER" id="PTHR35011:SF2">
    <property type="entry name" value="2,3-DIKETO-L-GULONATE TRAP TRANSPORTER SMALL PERMEASE PROTEIN YIAM"/>
    <property type="match status" value="1"/>
</dbReference>
<evidence type="ECO:0000256" key="9">
    <source>
        <dbReference type="RuleBase" id="RU369079"/>
    </source>
</evidence>
<dbReference type="InterPro" id="IPR055348">
    <property type="entry name" value="DctQ"/>
</dbReference>
<evidence type="ECO:0000256" key="3">
    <source>
        <dbReference type="ARBA" id="ARBA00022475"/>
    </source>
</evidence>
<dbReference type="GO" id="GO:0022857">
    <property type="term" value="F:transmembrane transporter activity"/>
    <property type="evidence" value="ECO:0007669"/>
    <property type="project" value="UniProtKB-UniRule"/>
</dbReference>
<organism evidence="11 12">
    <name type="scientific">Tianweitania populi</name>
    <dbReference type="NCBI Taxonomy" id="1607949"/>
    <lineage>
        <taxon>Bacteria</taxon>
        <taxon>Pseudomonadati</taxon>
        <taxon>Pseudomonadota</taxon>
        <taxon>Alphaproteobacteria</taxon>
        <taxon>Hyphomicrobiales</taxon>
        <taxon>Phyllobacteriaceae</taxon>
        <taxon>Tianweitania</taxon>
    </lineage>
</organism>
<keyword evidence="6 9" id="KW-1133">Transmembrane helix</keyword>
<evidence type="ECO:0000259" key="10">
    <source>
        <dbReference type="Pfam" id="PF04290"/>
    </source>
</evidence>
<keyword evidence="3" id="KW-1003">Cell membrane</keyword>
<dbReference type="RefSeq" id="WP_189506945.1">
    <property type="nucleotide sequence ID" value="NZ_BMZQ01000005.1"/>
</dbReference>
<dbReference type="GO" id="GO:0005886">
    <property type="term" value="C:plasma membrane"/>
    <property type="evidence" value="ECO:0007669"/>
    <property type="project" value="UniProtKB-SubCell"/>
</dbReference>
<feature type="domain" description="Tripartite ATP-independent periplasmic transporters DctQ component" evidence="10">
    <location>
        <begin position="28"/>
        <end position="166"/>
    </location>
</feature>
<comment type="function">
    <text evidence="9">Part of the tripartite ATP-independent periplasmic (TRAP) transport system.</text>
</comment>
<evidence type="ECO:0000256" key="5">
    <source>
        <dbReference type="ARBA" id="ARBA00022692"/>
    </source>
</evidence>
<keyword evidence="2 9" id="KW-0813">Transport</keyword>
<feature type="transmembrane region" description="Helical" evidence="9">
    <location>
        <begin position="52"/>
        <end position="69"/>
    </location>
</feature>
<dbReference type="GO" id="GO:0015740">
    <property type="term" value="P:C4-dicarboxylate transport"/>
    <property type="evidence" value="ECO:0007669"/>
    <property type="project" value="TreeGrafter"/>
</dbReference>
<reference evidence="11" key="2">
    <citation type="submission" date="2020-09" db="EMBL/GenBank/DDBJ databases">
        <authorList>
            <person name="Sun Q."/>
            <person name="Kim S."/>
        </authorList>
    </citation>
    <scope>NUCLEOTIDE SEQUENCE</scope>
    <source>
        <strain evidence="11">KCTC 42249</strain>
    </source>
</reference>
<evidence type="ECO:0000256" key="7">
    <source>
        <dbReference type="ARBA" id="ARBA00023136"/>
    </source>
</evidence>
<evidence type="ECO:0000256" key="6">
    <source>
        <dbReference type="ARBA" id="ARBA00022989"/>
    </source>
</evidence>
<keyword evidence="7 9" id="KW-0472">Membrane</keyword>
<evidence type="ECO:0000256" key="8">
    <source>
        <dbReference type="ARBA" id="ARBA00038436"/>
    </source>
</evidence>
<evidence type="ECO:0000313" key="11">
    <source>
        <dbReference type="EMBL" id="GHD22737.1"/>
    </source>
</evidence>
<evidence type="ECO:0000313" key="12">
    <source>
        <dbReference type="Proteomes" id="UP000630142"/>
    </source>
</evidence>
<evidence type="ECO:0000256" key="4">
    <source>
        <dbReference type="ARBA" id="ARBA00022519"/>
    </source>
</evidence>
<dbReference type="PANTHER" id="PTHR35011">
    <property type="entry name" value="2,3-DIKETO-L-GULONATE TRAP TRANSPORTER SMALL PERMEASE PROTEIN YIAM"/>
    <property type="match status" value="1"/>
</dbReference>
<evidence type="ECO:0000256" key="2">
    <source>
        <dbReference type="ARBA" id="ARBA00022448"/>
    </source>
</evidence>
<comment type="caution">
    <text evidence="9">Lacks conserved residue(s) required for the propagation of feature annotation.</text>
</comment>
<dbReference type="Proteomes" id="UP000630142">
    <property type="component" value="Unassembled WGS sequence"/>
</dbReference>
<dbReference type="Pfam" id="PF04290">
    <property type="entry name" value="DctQ"/>
    <property type="match status" value="1"/>
</dbReference>
<evidence type="ECO:0000256" key="1">
    <source>
        <dbReference type="ARBA" id="ARBA00004429"/>
    </source>
</evidence>
<accession>A0A8J3E0F1</accession>
<keyword evidence="4 9" id="KW-0997">Cell inner membrane</keyword>
<keyword evidence="5 9" id="KW-0812">Transmembrane</keyword>
<keyword evidence="12" id="KW-1185">Reference proteome</keyword>
<feature type="transmembrane region" description="Helical" evidence="9">
    <location>
        <begin position="143"/>
        <end position="166"/>
    </location>
</feature>
<reference evidence="11" key="1">
    <citation type="journal article" date="2014" name="Int. J. Syst. Evol. Microbiol.">
        <title>Complete genome sequence of Corynebacterium casei LMG S-19264T (=DSM 44701T), isolated from a smear-ripened cheese.</title>
        <authorList>
            <consortium name="US DOE Joint Genome Institute (JGI-PGF)"/>
            <person name="Walter F."/>
            <person name="Albersmeier A."/>
            <person name="Kalinowski J."/>
            <person name="Ruckert C."/>
        </authorList>
    </citation>
    <scope>NUCLEOTIDE SEQUENCE</scope>
    <source>
        <strain evidence="11">KCTC 42249</strain>
    </source>
</reference>
<protein>
    <recommendedName>
        <fullName evidence="9">TRAP transporter small permease protein</fullName>
    </recommendedName>
</protein>
<comment type="subunit">
    <text evidence="9">The complex comprises the extracytoplasmic solute receptor protein and the two transmembrane proteins.</text>
</comment>
<comment type="caution">
    <text evidence="11">The sequence shown here is derived from an EMBL/GenBank/DDBJ whole genome shotgun (WGS) entry which is preliminary data.</text>
</comment>
<gene>
    <name evidence="11" type="ORF">GCM10016234_37290</name>
</gene>
<proteinExistence type="inferred from homology"/>
<dbReference type="AlphaFoldDB" id="A0A8J3E0F1"/>
<dbReference type="InterPro" id="IPR007387">
    <property type="entry name" value="TRAP_DctQ"/>
</dbReference>
<comment type="similarity">
    <text evidence="8 9">Belongs to the TRAP transporter small permease family.</text>
</comment>
<comment type="subcellular location">
    <subcellularLocation>
        <location evidence="1 9">Cell inner membrane</location>
        <topology evidence="1 9">Multi-pass membrane protein</topology>
    </subcellularLocation>
</comment>
<sequence>MNQSSFGRLFGAYERVIKVLAGGSMAVIVTVMVVQVIARYVFNSSLIWAEELCRYILIWQTFLFVGYAYHRGELVILDLFSAYVSPAVYMAIRYLTAIPISVFLYMIIVAGWTHASRFARQMIPALDFIWNSLTGNDLHVPVFWVYVAVPVGCTILLIHFLARLAYDTWRVAKGQPLAPPATMETAT</sequence>
<dbReference type="EMBL" id="BMZQ01000005">
    <property type="protein sequence ID" value="GHD22737.1"/>
    <property type="molecule type" value="Genomic_DNA"/>
</dbReference>